<gene>
    <name evidence="7" type="ORF">MY490_13745</name>
</gene>
<dbReference type="InterPro" id="IPR013762">
    <property type="entry name" value="Integrase-like_cat_sf"/>
</dbReference>
<name>A0ABY4JGD2_9BACI</name>
<evidence type="ECO:0000256" key="4">
    <source>
        <dbReference type="PROSITE-ProRule" id="PRU01248"/>
    </source>
</evidence>
<dbReference type="Gene3D" id="1.10.150.130">
    <property type="match status" value="1"/>
</dbReference>
<feature type="domain" description="Tyr recombinase" evidence="5">
    <location>
        <begin position="118"/>
        <end position="329"/>
    </location>
</feature>
<organism evidence="7 8">
    <name type="scientific">Gottfriedia acidiceleris</name>
    <dbReference type="NCBI Taxonomy" id="371036"/>
    <lineage>
        <taxon>Bacteria</taxon>
        <taxon>Bacillati</taxon>
        <taxon>Bacillota</taxon>
        <taxon>Bacilli</taxon>
        <taxon>Bacillales</taxon>
        <taxon>Bacillaceae</taxon>
        <taxon>Gottfriedia</taxon>
    </lineage>
</organism>
<proteinExistence type="predicted"/>
<dbReference type="PROSITE" id="PS51898">
    <property type="entry name" value="TYR_RECOMBINASE"/>
    <property type="match status" value="1"/>
</dbReference>
<reference evidence="7 8" key="1">
    <citation type="submission" date="2022-04" db="EMBL/GenBank/DDBJ databases">
        <title>Mechanism of arsenic methylation and mitigation arsenic toxicity by Bacillus sp. LH14 from an Arsenic-Contaminated Paddy Soil.</title>
        <authorList>
            <person name="Wang D."/>
        </authorList>
    </citation>
    <scope>NUCLEOTIDE SEQUENCE [LARGE SCALE GENOMIC DNA]</scope>
    <source>
        <strain evidence="7 8">LH14</strain>
    </source>
</reference>
<sequence>MTIPNLTTATLPDVILQFASHLNSKGRKESTIKRYCYDLEECFRYFKKVNESFSTLQVQDFNNYFYFLTAERGYNEKTMHRIYVVLNQFYKFLHSNNSSIENIIPFTNYLAGPSRALSTDDFISEEEEKKLLSIVQSTTDLSEKQLKARSFLMDRNEIMIRFMLFYGLTLKELIDLQMRDINFALNELVVHSKEGTKRTIILTKEDRVLLYNYFVTIPEPVRPHYHSTHPLFVAFDFNRMTFHWVYDTDSPKALTEIAFQKMLRLEVKRAGLRKGLCSQHLRNTFILRKIKEGLLVEDIQHLVGLKTSVSLKRYFQYFQENERPNKKEL</sequence>
<dbReference type="InterPro" id="IPR002104">
    <property type="entry name" value="Integrase_catalytic"/>
</dbReference>
<evidence type="ECO:0000313" key="8">
    <source>
        <dbReference type="Proteomes" id="UP000830639"/>
    </source>
</evidence>
<accession>A0ABY4JGD2</accession>
<dbReference type="EMBL" id="CP096034">
    <property type="protein sequence ID" value="UPM52891.1"/>
    <property type="molecule type" value="Genomic_DNA"/>
</dbReference>
<evidence type="ECO:0000256" key="2">
    <source>
        <dbReference type="ARBA" id="ARBA00023125"/>
    </source>
</evidence>
<evidence type="ECO:0000256" key="1">
    <source>
        <dbReference type="ARBA" id="ARBA00022908"/>
    </source>
</evidence>
<evidence type="ECO:0000259" key="6">
    <source>
        <dbReference type="PROSITE" id="PS51900"/>
    </source>
</evidence>
<dbReference type="InterPro" id="IPR044068">
    <property type="entry name" value="CB"/>
</dbReference>
<dbReference type="RefSeq" id="WP_248266236.1">
    <property type="nucleotide sequence ID" value="NZ_CP096034.1"/>
</dbReference>
<dbReference type="InterPro" id="IPR050090">
    <property type="entry name" value="Tyrosine_recombinase_XerCD"/>
</dbReference>
<dbReference type="PROSITE" id="PS51900">
    <property type="entry name" value="CB"/>
    <property type="match status" value="1"/>
</dbReference>
<evidence type="ECO:0000313" key="7">
    <source>
        <dbReference type="EMBL" id="UPM52891.1"/>
    </source>
</evidence>
<protein>
    <submittedName>
        <fullName evidence="7">Tyrosine-type recombinase/integrase</fullName>
    </submittedName>
</protein>
<keyword evidence="8" id="KW-1185">Reference proteome</keyword>
<keyword evidence="2 4" id="KW-0238">DNA-binding</keyword>
<keyword evidence="3" id="KW-0233">DNA recombination</keyword>
<dbReference type="InterPro" id="IPR004107">
    <property type="entry name" value="Integrase_SAM-like_N"/>
</dbReference>
<dbReference type="Gene3D" id="1.10.443.10">
    <property type="entry name" value="Intergrase catalytic core"/>
    <property type="match status" value="1"/>
</dbReference>
<evidence type="ECO:0000256" key="3">
    <source>
        <dbReference type="ARBA" id="ARBA00023172"/>
    </source>
</evidence>
<dbReference type="InterPro" id="IPR010998">
    <property type="entry name" value="Integrase_recombinase_N"/>
</dbReference>
<dbReference type="PANTHER" id="PTHR30349:SF86">
    <property type="entry name" value="INTEGRASE_RECOMBINASE AQ_AA09-RELATED"/>
    <property type="match status" value="1"/>
</dbReference>
<dbReference type="PANTHER" id="PTHR30349">
    <property type="entry name" value="PHAGE INTEGRASE-RELATED"/>
    <property type="match status" value="1"/>
</dbReference>
<dbReference type="SUPFAM" id="SSF56349">
    <property type="entry name" value="DNA breaking-rejoining enzymes"/>
    <property type="match status" value="1"/>
</dbReference>
<evidence type="ECO:0000259" key="5">
    <source>
        <dbReference type="PROSITE" id="PS51898"/>
    </source>
</evidence>
<keyword evidence="1" id="KW-0229">DNA integration</keyword>
<dbReference type="InterPro" id="IPR011010">
    <property type="entry name" value="DNA_brk_join_enz"/>
</dbReference>
<feature type="domain" description="Core-binding (CB)" evidence="6">
    <location>
        <begin position="9"/>
        <end position="94"/>
    </location>
</feature>
<dbReference type="Proteomes" id="UP000830639">
    <property type="component" value="Chromosome"/>
</dbReference>
<dbReference type="CDD" id="cd00397">
    <property type="entry name" value="DNA_BRE_C"/>
    <property type="match status" value="1"/>
</dbReference>
<dbReference type="Pfam" id="PF02899">
    <property type="entry name" value="Phage_int_SAM_1"/>
    <property type="match status" value="1"/>
</dbReference>
<dbReference type="Pfam" id="PF00589">
    <property type="entry name" value="Phage_integrase"/>
    <property type="match status" value="1"/>
</dbReference>